<feature type="region of interest" description="Disordered" evidence="1">
    <location>
        <begin position="889"/>
        <end position="917"/>
    </location>
</feature>
<accession>A0ABP0SYH6</accession>
<evidence type="ECO:0000313" key="4">
    <source>
        <dbReference type="Proteomes" id="UP001642484"/>
    </source>
</evidence>
<organism evidence="3 4">
    <name type="scientific">Durusdinium trenchii</name>
    <dbReference type="NCBI Taxonomy" id="1381693"/>
    <lineage>
        <taxon>Eukaryota</taxon>
        <taxon>Sar</taxon>
        <taxon>Alveolata</taxon>
        <taxon>Dinophyceae</taxon>
        <taxon>Suessiales</taxon>
        <taxon>Symbiodiniaceae</taxon>
        <taxon>Durusdinium</taxon>
    </lineage>
</organism>
<protein>
    <submittedName>
        <fullName evidence="3">Uncharacterized protein</fullName>
    </submittedName>
</protein>
<evidence type="ECO:0000256" key="1">
    <source>
        <dbReference type="SAM" id="MobiDB-lite"/>
    </source>
</evidence>
<dbReference type="EMBL" id="CAXAMN010028717">
    <property type="protein sequence ID" value="CAK9117490.1"/>
    <property type="molecule type" value="Genomic_DNA"/>
</dbReference>
<feature type="compositionally biased region" description="Acidic residues" evidence="1">
    <location>
        <begin position="265"/>
        <end position="275"/>
    </location>
</feature>
<name>A0ABP0SYH6_9DINO</name>
<evidence type="ECO:0000313" key="2">
    <source>
        <dbReference type="EMBL" id="CAK9117470.1"/>
    </source>
</evidence>
<keyword evidence="4" id="KW-1185">Reference proteome</keyword>
<proteinExistence type="predicted"/>
<feature type="compositionally biased region" description="Polar residues" evidence="1">
    <location>
        <begin position="118"/>
        <end position="128"/>
    </location>
</feature>
<feature type="region of interest" description="Disordered" evidence="1">
    <location>
        <begin position="113"/>
        <end position="135"/>
    </location>
</feature>
<dbReference type="EMBL" id="CAXAMN010028706">
    <property type="protein sequence ID" value="CAK9117470.1"/>
    <property type="molecule type" value="Genomic_DNA"/>
</dbReference>
<feature type="region of interest" description="Disordered" evidence="1">
    <location>
        <begin position="250"/>
        <end position="275"/>
    </location>
</feature>
<gene>
    <name evidence="2" type="ORF">CCMP2556_LOCUS54789</name>
    <name evidence="3" type="ORF">CCMP2556_LOCUS54809</name>
</gene>
<sequence length="938" mass="105455">MKRTMILTNQEILTRLGTEAMKPQREGCAATTKRYKGKDGKDRFVDVATPLDMVLRSAEWGPWDEAFKQELDHMEPPQDPVMAAPVEELPLAKEELPQVDAPEGSVSVDDYTFLPSPESKTQGKTNDASPGAASTVKHRRLGPFRMWQIRPALPQRLEKYDEFVMEMEMIAADCLEQDMVVEGQYVSEEGMEEWGWSRSRREAVKQAAREDPKNLMRRSNKLQVNRRLNLEQVADSKDLSKFMEPAGLVPGGSMLPLPKQAPELSSDEELSGEDAEALAAEDLARSERKKVPAVTAGGMRRAAMEERGDLSDADGAKGCWKKNAQRTAWRTFHKFGIGWRVPLSTFEWTASNGEIVVLKYLAPKDLIHFLLNNTPDILLGGDFSDHDRAVHLQSFWAAYRQLHPSHKVYTTHDSDLAYTLPLLLHGDEGRGKRRTGTMIVSLETPFGLDFPSKKRKRDCGCHPSPMELNKYQAQPGHAANSLGPDALRAVQNMRTNTKGHSFLQRWPLVVIPGIVYKQNPDIAYSFHKMLAQQLKALFYEGVVGPHNHIFCCAMLGLKADMKWHTQIGGLSRSYENQGRVRDLQCCHECLGGSPGISWEDFQEFPVWEQTVHVSRPWTSDPVLLQIPFNDAAPESFYQKDPFHIGKLGTLRDVVGSCVFWCLEKGFFGMGDVPSKLITAFGAFRLYCNGVGASPALRSFSKNLFCYKSRRSFPWTNTKGSDTVLLCRWLCVQLTGFQVDPSTSSGDRAVLQLMCQTVHAALSYYDRMYLHGLFLDRQCAVALCRDGNSFMAGYCLLAQHCLGSMNLFAIKPKQHMWKHTLVEIRQQLSRGSQVVLSPLCYNCEGNEDSVGRLARLSRRLDSRGISGRVLQCFLVKAYMLHRRYRKSNASSKVVRPSKPLRPQRAKDMKCSKMKRSRGGGGKARLLCLGISRMMSLSGS</sequence>
<comment type="caution">
    <text evidence="3">The sequence shown here is derived from an EMBL/GenBank/DDBJ whole genome shotgun (WGS) entry which is preliminary data.</text>
</comment>
<reference evidence="3 4" key="1">
    <citation type="submission" date="2024-02" db="EMBL/GenBank/DDBJ databases">
        <authorList>
            <person name="Chen Y."/>
            <person name="Shah S."/>
            <person name="Dougan E. K."/>
            <person name="Thang M."/>
            <person name="Chan C."/>
        </authorList>
    </citation>
    <scope>NUCLEOTIDE SEQUENCE [LARGE SCALE GENOMIC DNA]</scope>
</reference>
<evidence type="ECO:0000313" key="3">
    <source>
        <dbReference type="EMBL" id="CAK9117490.1"/>
    </source>
</evidence>
<dbReference type="Proteomes" id="UP001642484">
    <property type="component" value="Unassembled WGS sequence"/>
</dbReference>